<sequence>MTMSPHKGIALITGSAQGIGRSIALRLARDGFDIALNDLPMKSEQLAAVASEVEALGRKACIVIADVTIEEEVKNMITDTVKELSGLDVMVANAGIPGANTVLETTVEDWERTFTVNARGVFLCYKHAAVQMISQGRGGRIIGASSIAGKIGFPSAAAYCASKFAVRGLTQTAALELGKHNITVNAYAPGVIQTQILDSISDQSGNVSLADEDSTNYLTQLIGNRPIKHNGQPEDIASIVSYLASKEAHFITGQCISVDGGVVLS</sequence>
<dbReference type="GO" id="GO:0016491">
    <property type="term" value="F:oxidoreductase activity"/>
    <property type="evidence" value="ECO:0007669"/>
    <property type="project" value="UniProtKB-KW"/>
</dbReference>
<organism evidence="6 7">
    <name type="scientific">Suillus discolor</name>
    <dbReference type="NCBI Taxonomy" id="1912936"/>
    <lineage>
        <taxon>Eukaryota</taxon>
        <taxon>Fungi</taxon>
        <taxon>Dikarya</taxon>
        <taxon>Basidiomycota</taxon>
        <taxon>Agaricomycotina</taxon>
        <taxon>Agaricomycetes</taxon>
        <taxon>Agaricomycetidae</taxon>
        <taxon>Boletales</taxon>
        <taxon>Suillineae</taxon>
        <taxon>Suillaceae</taxon>
        <taxon>Suillus</taxon>
    </lineage>
</organism>
<evidence type="ECO:0000256" key="3">
    <source>
        <dbReference type="ARBA" id="ARBA00023002"/>
    </source>
</evidence>
<dbReference type="SUPFAM" id="SSF51735">
    <property type="entry name" value="NAD(P)-binding Rossmann-fold domains"/>
    <property type="match status" value="1"/>
</dbReference>
<accession>A0A9P7FFJ5</accession>
<keyword evidence="3" id="KW-0560">Oxidoreductase</keyword>
<dbReference type="OrthoDB" id="498125at2759"/>
<dbReference type="FunFam" id="3.40.50.720:FF:000084">
    <property type="entry name" value="Short-chain dehydrogenase reductase"/>
    <property type="match status" value="1"/>
</dbReference>
<name>A0A9P7FFJ5_9AGAM</name>
<feature type="domain" description="Ketoreductase" evidence="5">
    <location>
        <begin position="8"/>
        <end position="190"/>
    </location>
</feature>
<dbReference type="GeneID" id="64691360"/>
<keyword evidence="7" id="KW-1185">Reference proteome</keyword>
<dbReference type="PANTHER" id="PTHR24321">
    <property type="entry name" value="DEHYDROGENASES, SHORT CHAIN"/>
    <property type="match status" value="1"/>
</dbReference>
<comment type="similarity">
    <text evidence="1">Belongs to the short-chain dehydrogenases/reductases (SDR) family.</text>
</comment>
<reference evidence="6" key="1">
    <citation type="journal article" date="2020" name="New Phytol.">
        <title>Comparative genomics reveals dynamic genome evolution in host specialist ectomycorrhizal fungi.</title>
        <authorList>
            <person name="Lofgren L.A."/>
            <person name="Nguyen N.H."/>
            <person name="Vilgalys R."/>
            <person name="Ruytinx J."/>
            <person name="Liao H.L."/>
            <person name="Branco S."/>
            <person name="Kuo A."/>
            <person name="LaButti K."/>
            <person name="Lipzen A."/>
            <person name="Andreopoulos W."/>
            <person name="Pangilinan J."/>
            <person name="Riley R."/>
            <person name="Hundley H."/>
            <person name="Na H."/>
            <person name="Barry K."/>
            <person name="Grigoriev I.V."/>
            <person name="Stajich J.E."/>
            <person name="Kennedy P.G."/>
        </authorList>
    </citation>
    <scope>NUCLEOTIDE SEQUENCE</scope>
    <source>
        <strain evidence="6">FC423</strain>
    </source>
</reference>
<keyword evidence="4" id="KW-0520">NAD</keyword>
<evidence type="ECO:0000256" key="2">
    <source>
        <dbReference type="ARBA" id="ARBA00022857"/>
    </source>
</evidence>
<evidence type="ECO:0000256" key="4">
    <source>
        <dbReference type="ARBA" id="ARBA00023027"/>
    </source>
</evidence>
<dbReference type="AlphaFoldDB" id="A0A9P7FFJ5"/>
<evidence type="ECO:0000259" key="5">
    <source>
        <dbReference type="SMART" id="SM00822"/>
    </source>
</evidence>
<gene>
    <name evidence="6" type="ORF">F5147DRAFT_299514</name>
</gene>
<dbReference type="RefSeq" id="XP_041297936.1">
    <property type="nucleotide sequence ID" value="XM_041429101.1"/>
</dbReference>
<protein>
    <recommendedName>
        <fullName evidence="5">Ketoreductase domain-containing protein</fullName>
    </recommendedName>
</protein>
<proteinExistence type="inferred from homology"/>
<dbReference type="PRINTS" id="PR00080">
    <property type="entry name" value="SDRFAMILY"/>
</dbReference>
<dbReference type="InterPro" id="IPR036291">
    <property type="entry name" value="NAD(P)-bd_dom_sf"/>
</dbReference>
<dbReference type="EMBL" id="JABBWM010000005">
    <property type="protein sequence ID" value="KAG2117047.1"/>
    <property type="molecule type" value="Genomic_DNA"/>
</dbReference>
<dbReference type="Pfam" id="PF13561">
    <property type="entry name" value="adh_short_C2"/>
    <property type="match status" value="1"/>
</dbReference>
<dbReference type="PROSITE" id="PS00061">
    <property type="entry name" value="ADH_SHORT"/>
    <property type="match status" value="1"/>
</dbReference>
<evidence type="ECO:0000313" key="7">
    <source>
        <dbReference type="Proteomes" id="UP000823399"/>
    </source>
</evidence>
<comment type="caution">
    <text evidence="6">The sequence shown here is derived from an EMBL/GenBank/DDBJ whole genome shotgun (WGS) entry which is preliminary data.</text>
</comment>
<dbReference type="PANTHER" id="PTHR24321:SF8">
    <property type="entry name" value="ESTRADIOL 17-BETA-DEHYDROGENASE 8-RELATED"/>
    <property type="match status" value="1"/>
</dbReference>
<dbReference type="SMART" id="SM00822">
    <property type="entry name" value="PKS_KR"/>
    <property type="match status" value="1"/>
</dbReference>
<keyword evidence="2" id="KW-0521">NADP</keyword>
<dbReference type="InterPro" id="IPR020904">
    <property type="entry name" value="Sc_DH/Rdtase_CS"/>
</dbReference>
<evidence type="ECO:0000256" key="1">
    <source>
        <dbReference type="ARBA" id="ARBA00006484"/>
    </source>
</evidence>
<dbReference type="InterPro" id="IPR002347">
    <property type="entry name" value="SDR_fam"/>
</dbReference>
<dbReference type="PRINTS" id="PR00081">
    <property type="entry name" value="GDHRDH"/>
</dbReference>
<evidence type="ECO:0000313" key="6">
    <source>
        <dbReference type="EMBL" id="KAG2117047.1"/>
    </source>
</evidence>
<dbReference type="Gene3D" id="3.40.50.720">
    <property type="entry name" value="NAD(P)-binding Rossmann-like Domain"/>
    <property type="match status" value="1"/>
</dbReference>
<dbReference type="Proteomes" id="UP000823399">
    <property type="component" value="Unassembled WGS sequence"/>
</dbReference>
<dbReference type="InterPro" id="IPR057326">
    <property type="entry name" value="KR_dom"/>
</dbReference>